<sequence>MTAEPIARPAGFSHVRLTVTDIHRSKAFYEQLLGTGTVFDYSDRVDEPGVRDDPDQLYGGCGFALGDQLLGLRPAATAGDTFDSTRVGLDHLSLSVGSVDDLHSAAGRLTAAGVEHGEVKDLGSLGMTILSVQDPDDINVELSAPNG</sequence>
<feature type="domain" description="VOC" evidence="1">
    <location>
        <begin position="11"/>
        <end position="145"/>
    </location>
</feature>
<dbReference type="PROSITE" id="PS51819">
    <property type="entry name" value="VOC"/>
    <property type="match status" value="1"/>
</dbReference>
<dbReference type="STRING" id="1206085.SAMN05443575_1429"/>
<gene>
    <name evidence="2" type="ORF">SAMN05443575_1429</name>
</gene>
<dbReference type="Proteomes" id="UP000186132">
    <property type="component" value="Unassembled WGS sequence"/>
</dbReference>
<reference evidence="2 3" key="1">
    <citation type="submission" date="2016-11" db="EMBL/GenBank/DDBJ databases">
        <authorList>
            <person name="Jaros S."/>
            <person name="Januszkiewicz K."/>
            <person name="Wedrychowicz H."/>
        </authorList>
    </citation>
    <scope>NUCLEOTIDE SEQUENCE [LARGE SCALE GENOMIC DNA]</scope>
    <source>
        <strain evidence="2 3">DSM 45627</strain>
    </source>
</reference>
<keyword evidence="2" id="KW-0560">Oxidoreductase</keyword>
<keyword evidence="2" id="KW-0223">Dioxygenase</keyword>
<name>A0A1M5H8T7_9ACTN</name>
<dbReference type="OrthoDB" id="317332at2"/>
<evidence type="ECO:0000313" key="2">
    <source>
        <dbReference type="EMBL" id="SHG12152.1"/>
    </source>
</evidence>
<evidence type="ECO:0000313" key="3">
    <source>
        <dbReference type="Proteomes" id="UP000186132"/>
    </source>
</evidence>
<keyword evidence="3" id="KW-1185">Reference proteome</keyword>
<dbReference type="InterPro" id="IPR004360">
    <property type="entry name" value="Glyas_Fos-R_dOase_dom"/>
</dbReference>
<dbReference type="EMBL" id="FQVU01000002">
    <property type="protein sequence ID" value="SHG12152.1"/>
    <property type="molecule type" value="Genomic_DNA"/>
</dbReference>
<dbReference type="RefSeq" id="WP_073388058.1">
    <property type="nucleotide sequence ID" value="NZ_FQVU01000002.1"/>
</dbReference>
<evidence type="ECO:0000259" key="1">
    <source>
        <dbReference type="PROSITE" id="PS51819"/>
    </source>
</evidence>
<dbReference type="InterPro" id="IPR029068">
    <property type="entry name" value="Glyas_Bleomycin-R_OHBP_Dase"/>
</dbReference>
<organism evidence="2 3">
    <name type="scientific">Jatrophihabitans endophyticus</name>
    <dbReference type="NCBI Taxonomy" id="1206085"/>
    <lineage>
        <taxon>Bacteria</taxon>
        <taxon>Bacillati</taxon>
        <taxon>Actinomycetota</taxon>
        <taxon>Actinomycetes</taxon>
        <taxon>Jatrophihabitantales</taxon>
        <taxon>Jatrophihabitantaceae</taxon>
        <taxon>Jatrophihabitans</taxon>
    </lineage>
</organism>
<dbReference type="Pfam" id="PF00903">
    <property type="entry name" value="Glyoxalase"/>
    <property type="match status" value="1"/>
</dbReference>
<protein>
    <submittedName>
        <fullName evidence="2">Catechol 2,3-dioxygenase</fullName>
    </submittedName>
</protein>
<accession>A0A1M5H8T7</accession>
<proteinExistence type="predicted"/>
<dbReference type="GO" id="GO:0051213">
    <property type="term" value="F:dioxygenase activity"/>
    <property type="evidence" value="ECO:0007669"/>
    <property type="project" value="UniProtKB-KW"/>
</dbReference>
<dbReference type="SUPFAM" id="SSF54593">
    <property type="entry name" value="Glyoxalase/Bleomycin resistance protein/Dihydroxybiphenyl dioxygenase"/>
    <property type="match status" value="1"/>
</dbReference>
<dbReference type="InterPro" id="IPR037523">
    <property type="entry name" value="VOC_core"/>
</dbReference>
<dbReference type="Gene3D" id="3.10.180.10">
    <property type="entry name" value="2,3-Dihydroxybiphenyl 1,2-Dioxygenase, domain 1"/>
    <property type="match status" value="1"/>
</dbReference>
<dbReference type="AlphaFoldDB" id="A0A1M5H8T7"/>